<evidence type="ECO:0000256" key="3">
    <source>
        <dbReference type="ARBA" id="ARBA00023002"/>
    </source>
</evidence>
<comment type="cofactor">
    <cofactor evidence="5">
        <name>Zn(2+)</name>
        <dbReference type="ChEBI" id="CHEBI:29105"/>
    </cofactor>
</comment>
<keyword evidence="8" id="KW-1185">Reference proteome</keyword>
<dbReference type="PANTHER" id="PTHR43880">
    <property type="entry name" value="ALCOHOL DEHYDROGENASE"/>
    <property type="match status" value="1"/>
</dbReference>
<dbReference type="InterPro" id="IPR036291">
    <property type="entry name" value="NAD(P)-bd_dom_sf"/>
</dbReference>
<organism evidence="7 8">
    <name type="scientific">Palleronia caenipelagi</name>
    <dbReference type="NCBI Taxonomy" id="2489174"/>
    <lineage>
        <taxon>Bacteria</taxon>
        <taxon>Pseudomonadati</taxon>
        <taxon>Pseudomonadota</taxon>
        <taxon>Alphaproteobacteria</taxon>
        <taxon>Rhodobacterales</taxon>
        <taxon>Roseobacteraceae</taxon>
        <taxon>Palleronia</taxon>
    </lineage>
</organism>
<gene>
    <name evidence="7" type="ORF">FEV53_13855</name>
</gene>
<keyword evidence="1 5" id="KW-0479">Metal-binding</keyword>
<evidence type="ECO:0000256" key="5">
    <source>
        <dbReference type="RuleBase" id="RU361277"/>
    </source>
</evidence>
<dbReference type="EMBL" id="VFSV01000027">
    <property type="protein sequence ID" value="TRD16683.1"/>
    <property type="molecule type" value="Genomic_DNA"/>
</dbReference>
<dbReference type="Gene3D" id="3.40.50.720">
    <property type="entry name" value="NAD(P)-binding Rossmann-like Domain"/>
    <property type="match status" value="1"/>
</dbReference>
<dbReference type="OrthoDB" id="9770544at2"/>
<dbReference type="PANTHER" id="PTHR43880:SF12">
    <property type="entry name" value="ALCOHOL DEHYDROGENASE CLASS-3"/>
    <property type="match status" value="1"/>
</dbReference>
<dbReference type="GO" id="GO:0046294">
    <property type="term" value="P:formaldehyde catabolic process"/>
    <property type="evidence" value="ECO:0007669"/>
    <property type="project" value="TreeGrafter"/>
</dbReference>
<dbReference type="GO" id="GO:0008270">
    <property type="term" value="F:zinc ion binding"/>
    <property type="evidence" value="ECO:0007669"/>
    <property type="project" value="InterPro"/>
</dbReference>
<dbReference type="InterPro" id="IPR013149">
    <property type="entry name" value="ADH-like_C"/>
</dbReference>
<accession>A0A547PRB9</accession>
<dbReference type="SUPFAM" id="SSF51735">
    <property type="entry name" value="NAD(P)-binding Rossmann-fold domains"/>
    <property type="match status" value="1"/>
</dbReference>
<dbReference type="GO" id="GO:0051903">
    <property type="term" value="F:S-(hydroxymethyl)glutathione dehydrogenase [NAD(P)+] activity"/>
    <property type="evidence" value="ECO:0007669"/>
    <property type="project" value="TreeGrafter"/>
</dbReference>
<dbReference type="InterPro" id="IPR013154">
    <property type="entry name" value="ADH-like_N"/>
</dbReference>
<evidence type="ECO:0000256" key="2">
    <source>
        <dbReference type="ARBA" id="ARBA00022833"/>
    </source>
</evidence>
<evidence type="ECO:0000256" key="4">
    <source>
        <dbReference type="ARBA" id="ARBA00023027"/>
    </source>
</evidence>
<dbReference type="RefSeq" id="WP_142835417.1">
    <property type="nucleotide sequence ID" value="NZ_VFSV01000027.1"/>
</dbReference>
<dbReference type="Gene3D" id="3.90.180.10">
    <property type="entry name" value="Medium-chain alcohol dehydrogenases, catalytic domain"/>
    <property type="match status" value="1"/>
</dbReference>
<comment type="similarity">
    <text evidence="5">Belongs to the zinc-containing alcohol dehydrogenase family.</text>
</comment>
<dbReference type="AlphaFoldDB" id="A0A547PRB9"/>
<evidence type="ECO:0000256" key="1">
    <source>
        <dbReference type="ARBA" id="ARBA00022723"/>
    </source>
</evidence>
<dbReference type="Pfam" id="PF08240">
    <property type="entry name" value="ADH_N"/>
    <property type="match status" value="1"/>
</dbReference>
<dbReference type="Pfam" id="PF00107">
    <property type="entry name" value="ADH_zinc_N"/>
    <property type="match status" value="1"/>
</dbReference>
<keyword evidence="3" id="KW-0560">Oxidoreductase</keyword>
<protein>
    <submittedName>
        <fullName evidence="7">Zinc-binding dehydrogenase</fullName>
    </submittedName>
</protein>
<feature type="domain" description="Enoyl reductase (ER)" evidence="6">
    <location>
        <begin position="18"/>
        <end position="373"/>
    </location>
</feature>
<name>A0A547PRB9_9RHOB</name>
<keyword evidence="4" id="KW-0520">NAD</keyword>
<dbReference type="Proteomes" id="UP000318590">
    <property type="component" value="Unassembled WGS sequence"/>
</dbReference>
<dbReference type="PROSITE" id="PS00059">
    <property type="entry name" value="ADH_ZINC"/>
    <property type="match status" value="1"/>
</dbReference>
<dbReference type="InterPro" id="IPR020843">
    <property type="entry name" value="ER"/>
</dbReference>
<evidence type="ECO:0000313" key="7">
    <source>
        <dbReference type="EMBL" id="TRD16683.1"/>
    </source>
</evidence>
<comment type="caution">
    <text evidence="7">The sequence shown here is derived from an EMBL/GenBank/DDBJ whole genome shotgun (WGS) entry which is preliminary data.</text>
</comment>
<proteinExistence type="inferred from homology"/>
<sequence length="379" mass="38753">MKTRIALLQESGLPRPYDRSRPLRIIEAELDPPGPGELMVRIVAAGLCHSDLSVINGDRARDLPVALGHEASGVVELVGPGVTRFAPGDPVVLVFAPGCGRCLPCAEGRPALCEPAAEAAGSGTLMSGARRIRVAGQPVNHHIGVSAFSDRVVIGEGSAVRVDPDVPLEDAALLGCAVLTGAGSVLNAGALRTGEACAIVGLGGVGLAGLMAARAAGAHPLIAVDPAEEKRGRALELGATHAVNPLAPGALDQIRGLTGGGVHLAVELAGSAPALRFAWDATRRGGRVVTGGLPHPAQELSLSAAELTVSEKTLRGAYMGSCVPTRDIPRFAALMTSGALPVGELVTHRLRLDQINEGFERLASGDAIRQLVLFDDSGP</sequence>
<reference evidence="7 8" key="1">
    <citation type="submission" date="2019-06" db="EMBL/GenBank/DDBJ databases">
        <title>Paenimaribius caenipelagi gen. nov., sp. nov., isolated from a tidal flat.</title>
        <authorList>
            <person name="Yoon J.-H."/>
        </authorList>
    </citation>
    <scope>NUCLEOTIDE SEQUENCE [LARGE SCALE GENOMIC DNA]</scope>
    <source>
        <strain evidence="7 8">JBTF-M29</strain>
    </source>
</reference>
<evidence type="ECO:0000259" key="6">
    <source>
        <dbReference type="SMART" id="SM00829"/>
    </source>
</evidence>
<dbReference type="InterPro" id="IPR002328">
    <property type="entry name" value="ADH_Zn_CS"/>
</dbReference>
<keyword evidence="2 5" id="KW-0862">Zinc</keyword>
<dbReference type="SUPFAM" id="SSF50129">
    <property type="entry name" value="GroES-like"/>
    <property type="match status" value="2"/>
</dbReference>
<dbReference type="InterPro" id="IPR011032">
    <property type="entry name" value="GroES-like_sf"/>
</dbReference>
<evidence type="ECO:0000313" key="8">
    <source>
        <dbReference type="Proteomes" id="UP000318590"/>
    </source>
</evidence>
<dbReference type="SMART" id="SM00829">
    <property type="entry name" value="PKS_ER"/>
    <property type="match status" value="1"/>
</dbReference>
<dbReference type="GO" id="GO:0005829">
    <property type="term" value="C:cytosol"/>
    <property type="evidence" value="ECO:0007669"/>
    <property type="project" value="TreeGrafter"/>
</dbReference>